<evidence type="ECO:0000256" key="1">
    <source>
        <dbReference type="SAM" id="MobiDB-lite"/>
    </source>
</evidence>
<evidence type="ECO:0000313" key="3">
    <source>
        <dbReference type="Proteomes" id="UP000248333"/>
    </source>
</evidence>
<keyword evidence="3" id="KW-1185">Reference proteome</keyword>
<dbReference type="EMBL" id="PYBV01000030">
    <property type="protein sequence ID" value="PYC66831.1"/>
    <property type="molecule type" value="Genomic_DNA"/>
</dbReference>
<feature type="compositionally biased region" description="Polar residues" evidence="1">
    <location>
        <begin position="1"/>
        <end position="11"/>
    </location>
</feature>
<reference evidence="2 3" key="1">
    <citation type="submission" date="2018-03" db="EMBL/GenBank/DDBJ databases">
        <title>Bioinformatic expansion and discovery of thiopeptide antibiotics.</title>
        <authorList>
            <person name="Schwalen C.J."/>
            <person name="Hudson G.A."/>
            <person name="Mitchell D.A."/>
        </authorList>
    </citation>
    <scope>NUCLEOTIDE SEQUENCE [LARGE SCALE GENOMIC DNA]</scope>
    <source>
        <strain evidence="2 3">NRRL 8041</strain>
    </source>
</reference>
<comment type="caution">
    <text evidence="2">The sequence shown here is derived from an EMBL/GenBank/DDBJ whole genome shotgun (WGS) entry which is preliminary data.</text>
</comment>
<evidence type="ECO:0000313" key="2">
    <source>
        <dbReference type="EMBL" id="PYC66831.1"/>
    </source>
</evidence>
<dbReference type="AlphaFoldDB" id="A0A318NDT3"/>
<protein>
    <submittedName>
        <fullName evidence="2">Uncharacterized protein</fullName>
    </submittedName>
</protein>
<feature type="region of interest" description="Disordered" evidence="1">
    <location>
        <begin position="1"/>
        <end position="42"/>
    </location>
</feature>
<accession>A0A318NDT3</accession>
<feature type="region of interest" description="Disordered" evidence="1">
    <location>
        <begin position="69"/>
        <end position="95"/>
    </location>
</feature>
<name>A0A318NDT3_9ACTN</name>
<organism evidence="2 3">
    <name type="scientific">Micromonospora arborensis</name>
    <dbReference type="NCBI Taxonomy" id="2116518"/>
    <lineage>
        <taxon>Bacteria</taxon>
        <taxon>Bacillati</taxon>
        <taxon>Actinomycetota</taxon>
        <taxon>Actinomycetes</taxon>
        <taxon>Micromonosporales</taxon>
        <taxon>Micromonosporaceae</taxon>
        <taxon>Micromonospora</taxon>
    </lineage>
</organism>
<proteinExistence type="predicted"/>
<feature type="compositionally biased region" description="Low complexity" evidence="1">
    <location>
        <begin position="71"/>
        <end position="83"/>
    </location>
</feature>
<gene>
    <name evidence="2" type="ORF">C7C45_23310</name>
</gene>
<sequence length="95" mass="9982">MTTSPATTRSSPLRGRAPKTRDERRLPGSPRPEQGRPPQPRRAWRTLCQAGRRVGLSAGAHVVHVTAGRLGPAPGTGTFAGTARHILPTTPSSGS</sequence>
<dbReference type="Proteomes" id="UP000248333">
    <property type="component" value="Unassembled WGS sequence"/>
</dbReference>